<dbReference type="Proteomes" id="UP000235388">
    <property type="component" value="Unassembled WGS sequence"/>
</dbReference>
<feature type="compositionally biased region" description="Low complexity" evidence="1">
    <location>
        <begin position="163"/>
        <end position="174"/>
    </location>
</feature>
<gene>
    <name evidence="2" type="ORF">PCANC_16913</name>
</gene>
<keyword evidence="3" id="KW-1185">Reference proteome</keyword>
<feature type="compositionally biased region" description="Polar residues" evidence="1">
    <location>
        <begin position="41"/>
        <end position="51"/>
    </location>
</feature>
<feature type="compositionally biased region" description="Acidic residues" evidence="1">
    <location>
        <begin position="312"/>
        <end position="324"/>
    </location>
</feature>
<sequence>MSTKATRARTGMTCRVVIPTQAQLEAESQERQRSIRRWVDSTRSLSKQRYITQEEANKGEEKGKEEEEKEKQAGHSNPGPHESHDGQEEPAHHQTANSESTLEYLENDVVPISTTPTPTPTPQQNGRTTTRLPVSPSRSSHTHTHQRSQNQNQNMANRFTKNPAPSAAGGAPVSRSREAYASAGYDEQDPFGFFEADGARTDGGHAPPEERAAPTTTRGPEEQKQHSGSDLSLADLLNLRKKPGPKQRAKKNAAKKTLRAPKPIRAPHALPPAALSPVQRVLRHRSSRKPSKPTSPSPSFGDENGTPPNVVENEEEAEEEEEEDRPSGASAGTQAKEGKGVKVVRRRRRSPSGQPVLKPKENTPSRSRPRSAAAPARRPAPSRSRAANAARPKPRNRKPSGDENGPHEQAGLATHSATPPDRKARLLYFQDIDLIQFEEEVVLDL</sequence>
<feature type="compositionally biased region" description="Low complexity" evidence="1">
    <location>
        <begin position="122"/>
        <end position="131"/>
    </location>
</feature>
<feature type="compositionally biased region" description="Basic and acidic residues" evidence="1">
    <location>
        <begin position="55"/>
        <end position="73"/>
    </location>
</feature>
<reference evidence="2 3" key="1">
    <citation type="submission" date="2017-11" db="EMBL/GenBank/DDBJ databases">
        <title>De novo assembly and phasing of dikaryotic genomes from two isolates of Puccinia coronata f. sp. avenae, the causal agent of oat crown rust.</title>
        <authorList>
            <person name="Miller M.E."/>
            <person name="Zhang Y."/>
            <person name="Omidvar V."/>
            <person name="Sperschneider J."/>
            <person name="Schwessinger B."/>
            <person name="Raley C."/>
            <person name="Palmer J.M."/>
            <person name="Garnica D."/>
            <person name="Upadhyaya N."/>
            <person name="Rathjen J."/>
            <person name="Taylor J.M."/>
            <person name="Park R.F."/>
            <person name="Dodds P.N."/>
            <person name="Hirsch C.D."/>
            <person name="Kianian S.F."/>
            <person name="Figueroa M."/>
        </authorList>
    </citation>
    <scope>NUCLEOTIDE SEQUENCE [LARGE SCALE GENOMIC DNA]</scope>
    <source>
        <strain evidence="2">12NC29</strain>
    </source>
</reference>
<feature type="compositionally biased region" description="Low complexity" evidence="1">
    <location>
        <begin position="266"/>
        <end position="277"/>
    </location>
</feature>
<protein>
    <submittedName>
        <fullName evidence="2">Uncharacterized protein</fullName>
    </submittedName>
</protein>
<feature type="region of interest" description="Disordered" evidence="1">
    <location>
        <begin position="23"/>
        <end position="420"/>
    </location>
</feature>
<accession>A0A2N5SNN8</accession>
<evidence type="ECO:0000313" key="3">
    <source>
        <dbReference type="Proteomes" id="UP000235388"/>
    </source>
</evidence>
<organism evidence="2 3">
    <name type="scientific">Puccinia coronata f. sp. avenae</name>
    <dbReference type="NCBI Taxonomy" id="200324"/>
    <lineage>
        <taxon>Eukaryota</taxon>
        <taxon>Fungi</taxon>
        <taxon>Dikarya</taxon>
        <taxon>Basidiomycota</taxon>
        <taxon>Pucciniomycotina</taxon>
        <taxon>Pucciniomycetes</taxon>
        <taxon>Pucciniales</taxon>
        <taxon>Pucciniaceae</taxon>
        <taxon>Puccinia</taxon>
    </lineage>
</organism>
<proteinExistence type="predicted"/>
<feature type="compositionally biased region" description="Basic and acidic residues" evidence="1">
    <location>
        <begin position="197"/>
        <end position="212"/>
    </location>
</feature>
<dbReference type="AlphaFoldDB" id="A0A2N5SNN8"/>
<evidence type="ECO:0000256" key="1">
    <source>
        <dbReference type="SAM" id="MobiDB-lite"/>
    </source>
</evidence>
<feature type="compositionally biased region" description="Basic and acidic residues" evidence="1">
    <location>
        <begin position="28"/>
        <end position="40"/>
    </location>
</feature>
<dbReference type="EMBL" id="PGCJ01000910">
    <property type="protein sequence ID" value="PLW14867.1"/>
    <property type="molecule type" value="Genomic_DNA"/>
</dbReference>
<comment type="caution">
    <text evidence="2">The sequence shown here is derived from an EMBL/GenBank/DDBJ whole genome shotgun (WGS) entry which is preliminary data.</text>
</comment>
<name>A0A2N5SNN8_9BASI</name>
<feature type="compositionally biased region" description="Basic and acidic residues" evidence="1">
    <location>
        <begin position="81"/>
        <end position="92"/>
    </location>
</feature>
<feature type="compositionally biased region" description="Low complexity" evidence="1">
    <location>
        <begin position="364"/>
        <end position="391"/>
    </location>
</feature>
<evidence type="ECO:0000313" key="2">
    <source>
        <dbReference type="EMBL" id="PLW14867.1"/>
    </source>
</evidence>
<feature type="compositionally biased region" description="Basic residues" evidence="1">
    <location>
        <begin position="239"/>
        <end position="259"/>
    </location>
</feature>
<feature type="compositionally biased region" description="Basic residues" evidence="1">
    <location>
        <begin position="281"/>
        <end position="291"/>
    </location>
</feature>